<gene>
    <name evidence="2" type="ORF">B0T18DRAFT_432838</name>
</gene>
<reference evidence="2" key="1">
    <citation type="submission" date="2023-06" db="EMBL/GenBank/DDBJ databases">
        <title>Genome-scale phylogeny and comparative genomics of the fungal order Sordariales.</title>
        <authorList>
            <consortium name="Lawrence Berkeley National Laboratory"/>
            <person name="Hensen N."/>
            <person name="Bonometti L."/>
            <person name="Westerberg I."/>
            <person name="Brannstrom I.O."/>
            <person name="Guillou S."/>
            <person name="Cros-Aarteil S."/>
            <person name="Calhoun S."/>
            <person name="Haridas S."/>
            <person name="Kuo A."/>
            <person name="Mondo S."/>
            <person name="Pangilinan J."/>
            <person name="Riley R."/>
            <person name="LaButti K."/>
            <person name="Andreopoulos B."/>
            <person name="Lipzen A."/>
            <person name="Chen C."/>
            <person name="Yanf M."/>
            <person name="Daum C."/>
            <person name="Ng V."/>
            <person name="Clum A."/>
            <person name="Steindorff A."/>
            <person name="Ohm R."/>
            <person name="Martin F."/>
            <person name="Silar P."/>
            <person name="Natvig D."/>
            <person name="Lalanne C."/>
            <person name="Gautier V."/>
            <person name="Ament-velasquez S.L."/>
            <person name="Kruys A."/>
            <person name="Hutchinson M.I."/>
            <person name="Powell A.J."/>
            <person name="Barry K."/>
            <person name="Miller A.N."/>
            <person name="Grigoriev I.V."/>
            <person name="Debuchy R."/>
            <person name="Gladieux P."/>
            <person name="Thoren M.H."/>
            <person name="Johannesson H."/>
        </authorList>
    </citation>
    <scope>NUCLEOTIDE SEQUENCE</scope>
    <source>
        <strain evidence="2">SMH3187-1</strain>
    </source>
</reference>
<sequence>MKKMPPLTTADVAFLLCTSQQQHHPNTPRRDRPVTLETDYGLLIRLLPDGSVSAGLATPPIPPRSAIDEILHTPLTPSPGFFLLDPPPPSSFFSQPPPQTQPQPKPRQRPPPPPPPPAQQFKYLLAPSLHDPGASYLWYAGGWPGNPVPPPPPHLPPAPPSNPGSRRRIRHTAGGPSPPPHPVPEATLATRYHPSWFDGYLDWAERLEGSGSFGQMDEGERVLWTVEGLLLACWLSLQGDVAGVEYRPEGAEAEGGGRVLRGVGLE</sequence>
<dbReference type="Proteomes" id="UP001172155">
    <property type="component" value="Unassembled WGS sequence"/>
</dbReference>
<proteinExistence type="predicted"/>
<name>A0AA40EGS2_9PEZI</name>
<evidence type="ECO:0000256" key="1">
    <source>
        <dbReference type="SAM" id="MobiDB-lite"/>
    </source>
</evidence>
<feature type="compositionally biased region" description="Pro residues" evidence="1">
    <location>
        <begin position="149"/>
        <end position="162"/>
    </location>
</feature>
<evidence type="ECO:0000313" key="2">
    <source>
        <dbReference type="EMBL" id="KAK0737932.1"/>
    </source>
</evidence>
<keyword evidence="3" id="KW-1185">Reference proteome</keyword>
<dbReference type="AlphaFoldDB" id="A0AA40EGS2"/>
<evidence type="ECO:0000313" key="3">
    <source>
        <dbReference type="Proteomes" id="UP001172155"/>
    </source>
</evidence>
<dbReference type="EMBL" id="JAUKUD010000007">
    <property type="protein sequence ID" value="KAK0737932.1"/>
    <property type="molecule type" value="Genomic_DNA"/>
</dbReference>
<organism evidence="2 3">
    <name type="scientific">Schizothecium vesticola</name>
    <dbReference type="NCBI Taxonomy" id="314040"/>
    <lineage>
        <taxon>Eukaryota</taxon>
        <taxon>Fungi</taxon>
        <taxon>Dikarya</taxon>
        <taxon>Ascomycota</taxon>
        <taxon>Pezizomycotina</taxon>
        <taxon>Sordariomycetes</taxon>
        <taxon>Sordariomycetidae</taxon>
        <taxon>Sordariales</taxon>
        <taxon>Schizotheciaceae</taxon>
        <taxon>Schizothecium</taxon>
    </lineage>
</organism>
<feature type="region of interest" description="Disordered" evidence="1">
    <location>
        <begin position="149"/>
        <end position="182"/>
    </location>
</feature>
<feature type="region of interest" description="Disordered" evidence="1">
    <location>
        <begin position="77"/>
        <end position="121"/>
    </location>
</feature>
<comment type="caution">
    <text evidence="2">The sequence shown here is derived from an EMBL/GenBank/DDBJ whole genome shotgun (WGS) entry which is preliminary data.</text>
</comment>
<accession>A0AA40EGS2</accession>
<protein>
    <submittedName>
        <fullName evidence="2">Uncharacterized protein</fullName>
    </submittedName>
</protein>
<feature type="compositionally biased region" description="Pro residues" evidence="1">
    <location>
        <begin position="85"/>
        <end position="118"/>
    </location>
</feature>